<accession>M7N4D8</accession>
<keyword evidence="4" id="KW-1185">Reference proteome</keyword>
<gene>
    <name evidence="3" type="ORF">ADICEAN_01305</name>
</gene>
<protein>
    <submittedName>
        <fullName evidence="3">Uncharacterized protein</fullName>
    </submittedName>
</protein>
<keyword evidence="2" id="KW-0472">Membrane</keyword>
<feature type="coiled-coil region" evidence="1">
    <location>
        <begin position="63"/>
        <end position="90"/>
    </location>
</feature>
<dbReference type="AlphaFoldDB" id="M7N4D8"/>
<keyword evidence="2" id="KW-0812">Transmembrane</keyword>
<feature type="transmembrane region" description="Helical" evidence="2">
    <location>
        <begin position="42"/>
        <end position="62"/>
    </location>
</feature>
<keyword evidence="2" id="KW-1133">Transmembrane helix</keyword>
<evidence type="ECO:0000256" key="1">
    <source>
        <dbReference type="SAM" id="Coils"/>
    </source>
</evidence>
<evidence type="ECO:0000313" key="3">
    <source>
        <dbReference type="EMBL" id="EMR03538.1"/>
    </source>
</evidence>
<dbReference type="STRING" id="1279009.ADICEAN_01305"/>
<evidence type="ECO:0000256" key="2">
    <source>
        <dbReference type="SAM" id="Phobius"/>
    </source>
</evidence>
<dbReference type="eggNOG" id="ENOG50313N0">
    <property type="taxonomic scope" value="Bacteria"/>
</dbReference>
<dbReference type="Pfam" id="PF19579">
    <property type="entry name" value="FtsL_2"/>
    <property type="match status" value="1"/>
</dbReference>
<organism evidence="3 4">
    <name type="scientific">Cesiribacter andamanensis AMV16</name>
    <dbReference type="NCBI Taxonomy" id="1279009"/>
    <lineage>
        <taxon>Bacteria</taxon>
        <taxon>Pseudomonadati</taxon>
        <taxon>Bacteroidota</taxon>
        <taxon>Cytophagia</taxon>
        <taxon>Cytophagales</taxon>
        <taxon>Cesiribacteraceae</taxon>
        <taxon>Cesiribacter</taxon>
    </lineage>
</organism>
<dbReference type="PATRIC" id="fig|1279009.4.peg.1320"/>
<proteinExistence type="predicted"/>
<dbReference type="Proteomes" id="UP000011910">
    <property type="component" value="Unassembled WGS sequence"/>
</dbReference>
<comment type="caution">
    <text evidence="3">The sequence shown here is derived from an EMBL/GenBank/DDBJ whole genome shotgun (WGS) entry which is preliminary data.</text>
</comment>
<evidence type="ECO:0000313" key="4">
    <source>
        <dbReference type="Proteomes" id="UP000011910"/>
    </source>
</evidence>
<dbReference type="InterPro" id="IPR045755">
    <property type="entry name" value="FtsL-like"/>
</dbReference>
<dbReference type="OrthoDB" id="981249at2"/>
<sequence>MAINKPKVKKPKKKAAGKSLFARLETAFRMQHLFDEGVPVRYLPFGLFLMVILLTYIGNNHYAERMHRKIQKLESEVEDLRADYTTLKADYMFSSKQSEVARKVQPLGLIESQQPPVKILLHDKD</sequence>
<name>M7N4D8_9BACT</name>
<reference evidence="3 4" key="1">
    <citation type="journal article" date="2013" name="Genome Announc.">
        <title>Draft Genome Sequence of Cesiribacter andamanensis Strain AMV16T, Isolated from a Soil Sample from a Mud Volcano in the Andaman Islands, India.</title>
        <authorList>
            <person name="Shivaji S."/>
            <person name="Ara S."/>
            <person name="Begum Z."/>
            <person name="Srinivas T.N."/>
            <person name="Singh A."/>
            <person name="Kumar Pinnaka A."/>
        </authorList>
    </citation>
    <scope>NUCLEOTIDE SEQUENCE [LARGE SCALE GENOMIC DNA]</scope>
    <source>
        <strain evidence="3 4">AMV16</strain>
    </source>
</reference>
<dbReference type="RefSeq" id="WP_009194705.1">
    <property type="nucleotide sequence ID" value="NZ_AODQ01000023.1"/>
</dbReference>
<keyword evidence="1" id="KW-0175">Coiled coil</keyword>
<dbReference type="EMBL" id="AODQ01000023">
    <property type="protein sequence ID" value="EMR03538.1"/>
    <property type="molecule type" value="Genomic_DNA"/>
</dbReference>